<dbReference type="Proteomes" id="UP000014387">
    <property type="component" value="Unassembled WGS sequence"/>
</dbReference>
<evidence type="ECO:0000259" key="5">
    <source>
        <dbReference type="Pfam" id="PF02441"/>
    </source>
</evidence>
<name>A0A9W5RDQ4_9ACTO</name>
<dbReference type="HAMAP" id="MF_02225">
    <property type="entry name" value="CoaBC"/>
    <property type="match status" value="1"/>
</dbReference>
<proteinExistence type="inferred from homology"/>
<keyword evidence="3 4" id="KW-0285">Flavoprotein</keyword>
<feature type="domain" description="DNA/pantothenate metabolism flavoprotein C-terminal" evidence="6">
    <location>
        <begin position="195"/>
        <end position="409"/>
    </location>
</feature>
<comment type="catalytic activity">
    <reaction evidence="3 4">
        <text>(R)-4'-phosphopantothenate + L-cysteine + CTP = N-[(R)-4-phosphopantothenoyl]-L-cysteine + CMP + diphosphate + H(+)</text>
        <dbReference type="Rhea" id="RHEA:19397"/>
        <dbReference type="ChEBI" id="CHEBI:10986"/>
        <dbReference type="ChEBI" id="CHEBI:15378"/>
        <dbReference type="ChEBI" id="CHEBI:33019"/>
        <dbReference type="ChEBI" id="CHEBI:35235"/>
        <dbReference type="ChEBI" id="CHEBI:37563"/>
        <dbReference type="ChEBI" id="CHEBI:59458"/>
        <dbReference type="ChEBI" id="CHEBI:60377"/>
        <dbReference type="EC" id="6.3.2.5"/>
    </reaction>
</comment>
<dbReference type="GO" id="GO:0046872">
    <property type="term" value="F:metal ion binding"/>
    <property type="evidence" value="ECO:0007669"/>
    <property type="project" value="UniProtKB-KW"/>
</dbReference>
<dbReference type="PANTHER" id="PTHR14359:SF6">
    <property type="entry name" value="PHOSPHOPANTOTHENOYLCYSTEINE DECARBOXYLASE"/>
    <property type="match status" value="1"/>
</dbReference>
<evidence type="ECO:0000256" key="2">
    <source>
        <dbReference type="ARBA" id="ARBA00023239"/>
    </source>
</evidence>
<dbReference type="OrthoDB" id="9802554at2"/>
<dbReference type="GO" id="GO:0004633">
    <property type="term" value="F:phosphopantothenoylcysteine decarboxylase activity"/>
    <property type="evidence" value="ECO:0007669"/>
    <property type="project" value="UniProtKB-UniRule"/>
</dbReference>
<keyword evidence="8" id="KW-1185">Reference proteome</keyword>
<dbReference type="GO" id="GO:0015941">
    <property type="term" value="P:pantothenate catabolic process"/>
    <property type="evidence" value="ECO:0007669"/>
    <property type="project" value="InterPro"/>
</dbReference>
<protein>
    <recommendedName>
        <fullName evidence="3">Coenzyme A biosynthesis bifunctional protein CoaBC</fullName>
    </recommendedName>
    <alternativeName>
        <fullName evidence="3">DNA/pantothenate metabolism flavoprotein</fullName>
    </alternativeName>
    <alternativeName>
        <fullName evidence="3">Phosphopantothenoylcysteine synthetase/decarboxylase</fullName>
        <shortName evidence="3">PPCS-PPCDC</shortName>
    </alternativeName>
    <domain>
        <recommendedName>
            <fullName evidence="3">Phosphopantothenoylcysteine decarboxylase</fullName>
            <shortName evidence="3">PPC decarboxylase</shortName>
            <shortName evidence="3">PPC-DC</shortName>
            <ecNumber evidence="3">4.1.1.36</ecNumber>
        </recommendedName>
        <alternativeName>
            <fullName evidence="3">CoaC</fullName>
        </alternativeName>
    </domain>
    <domain>
        <recommendedName>
            <fullName evidence="3">Phosphopantothenate--cysteine ligase</fullName>
            <ecNumber evidence="3">6.3.2.5</ecNumber>
        </recommendedName>
        <alternativeName>
            <fullName evidence="3">CoaB</fullName>
        </alternativeName>
        <alternativeName>
            <fullName evidence="3">Phosphopantothenoylcysteine synthetase</fullName>
            <shortName evidence="3">PPC synthetase</shortName>
            <shortName evidence="3">PPC-S</shortName>
        </alternativeName>
    </domain>
</protein>
<evidence type="ECO:0000256" key="1">
    <source>
        <dbReference type="ARBA" id="ARBA00022793"/>
    </source>
</evidence>
<keyword evidence="3" id="KW-0479">Metal-binding</keyword>
<feature type="binding site" evidence="3">
    <location>
        <position position="357"/>
    </location>
    <ligand>
        <name>CTP</name>
        <dbReference type="ChEBI" id="CHEBI:37563"/>
    </ligand>
</feature>
<keyword evidence="3" id="KW-0511">Multifunctional enzyme</keyword>
<comment type="caution">
    <text evidence="7">The sequence shown here is derived from an EMBL/GenBank/DDBJ whole genome shotgun (WGS) entry which is preliminary data.</text>
</comment>
<comment type="cofactor">
    <cofactor evidence="3">
        <name>FMN</name>
        <dbReference type="ChEBI" id="CHEBI:58210"/>
    </cofactor>
    <text evidence="3">Binds 1 FMN per subunit.</text>
</comment>
<keyword evidence="3" id="KW-0460">Magnesium</keyword>
<comment type="pathway">
    <text evidence="3 4">Cofactor biosynthesis; coenzyme A biosynthesis; CoA from (R)-pantothenate: step 2/5.</text>
</comment>
<comment type="cofactor">
    <cofactor evidence="3">
        <name>Mg(2+)</name>
        <dbReference type="ChEBI" id="CHEBI:18420"/>
    </cofactor>
</comment>
<dbReference type="InterPro" id="IPR036551">
    <property type="entry name" value="Flavin_trans-like"/>
</dbReference>
<dbReference type="Pfam" id="PF02441">
    <property type="entry name" value="Flavoprotein"/>
    <property type="match status" value="1"/>
</dbReference>
<dbReference type="Gene3D" id="3.40.50.10300">
    <property type="entry name" value="CoaB-like"/>
    <property type="match status" value="1"/>
</dbReference>
<feature type="binding site" evidence="3">
    <location>
        <position position="353"/>
    </location>
    <ligand>
        <name>CTP</name>
        <dbReference type="ChEBI" id="CHEBI:37563"/>
    </ligand>
</feature>
<dbReference type="SUPFAM" id="SSF102645">
    <property type="entry name" value="CoaB-like"/>
    <property type="match status" value="1"/>
</dbReference>
<dbReference type="InterPro" id="IPR035929">
    <property type="entry name" value="CoaB-like_sf"/>
</dbReference>
<dbReference type="InterPro" id="IPR005252">
    <property type="entry name" value="CoaBC"/>
</dbReference>
<evidence type="ECO:0000256" key="4">
    <source>
        <dbReference type="RuleBase" id="RU364078"/>
    </source>
</evidence>
<sequence>MTVLENAGTPPRRIIVGVGAGIAAYKVTGVVRQFTKAGDTVRVIPTQASLNFVGQTTWQALSGGPAHTDVFDGDTGVDHVEAARDADLIVIAPATADLIAKIRAGIASDLLTTTVLAATCPVVVVPAMHTAMWENPATQDNIGVLKDRGMHVLDPEVGDLSSGDTGAGRMPEPEAICEFCEAVLAQSSFGGKKDLTGVRAFVTAGGTREPIDPVRFIGNHSSGKQGAAIAQALTERGADVTVFAANIDPGILPSGVTVINTPSAIDMYETVQSVAGEFDLGFFVAAVADFRPAQDWDQKVKKSSENADGWALQLVRNPDILRETASRYPHLLCFGFAAETGDEAQVLEFGKAKARRKGARYIAINQVGKDQGFGTDTNRVSVVDGAGTKVLSVAGTKLQVARALVDLVAVQLVKKN</sequence>
<dbReference type="PANTHER" id="PTHR14359">
    <property type="entry name" value="HOMO-OLIGOMERIC FLAVIN CONTAINING CYS DECARBOXYLASE FAMILY"/>
    <property type="match status" value="1"/>
</dbReference>
<dbReference type="EC" id="6.3.2.5" evidence="3"/>
<evidence type="ECO:0000256" key="3">
    <source>
        <dbReference type="HAMAP-Rule" id="MF_02225"/>
    </source>
</evidence>
<comment type="similarity">
    <text evidence="3 4">In the C-terminal section; belongs to the PPC synthetase family.</text>
</comment>
<dbReference type="EMBL" id="AGWN01000001">
    <property type="protein sequence ID" value="EPD30465.1"/>
    <property type="molecule type" value="Genomic_DNA"/>
</dbReference>
<evidence type="ECO:0000313" key="7">
    <source>
        <dbReference type="EMBL" id="EPD30465.1"/>
    </source>
</evidence>
<dbReference type="Gene3D" id="3.40.50.1950">
    <property type="entry name" value="Flavin prenyltransferase-like"/>
    <property type="match status" value="1"/>
</dbReference>
<dbReference type="Pfam" id="PF04127">
    <property type="entry name" value="DFP"/>
    <property type="match status" value="1"/>
</dbReference>
<organism evidence="7 8">
    <name type="scientific">Gleimia europaea ACS-120-V-Col10b</name>
    <dbReference type="NCBI Taxonomy" id="883069"/>
    <lineage>
        <taxon>Bacteria</taxon>
        <taxon>Bacillati</taxon>
        <taxon>Actinomycetota</taxon>
        <taxon>Actinomycetes</taxon>
        <taxon>Actinomycetales</taxon>
        <taxon>Actinomycetaceae</taxon>
        <taxon>Gleimia</taxon>
    </lineage>
</organism>
<feature type="binding site" evidence="3">
    <location>
        <position position="336"/>
    </location>
    <ligand>
        <name>CTP</name>
        <dbReference type="ChEBI" id="CHEBI:37563"/>
    </ligand>
</feature>
<dbReference type="EC" id="4.1.1.36" evidence="3"/>
<reference evidence="7 8" key="1">
    <citation type="submission" date="2013-05" db="EMBL/GenBank/DDBJ databases">
        <title>The Genome Sequence of Actinomyces europaeus ACS-120-V-COL10B.</title>
        <authorList>
            <consortium name="The Broad Institute Genomics Platform"/>
            <person name="Earl A."/>
            <person name="Ward D."/>
            <person name="Feldgarden M."/>
            <person name="Gevers D."/>
            <person name="Saerens B."/>
            <person name="Vaneechoutte M."/>
            <person name="Walker B."/>
            <person name="Young S."/>
            <person name="Zeng Q."/>
            <person name="Gargeya S."/>
            <person name="Fitzgerald M."/>
            <person name="Haas B."/>
            <person name="Abouelleil A."/>
            <person name="Allen A.W."/>
            <person name="Alvarado L."/>
            <person name="Arachchi H.M."/>
            <person name="Berlin A.M."/>
            <person name="Chapman S.B."/>
            <person name="Gainer-Dewar J."/>
            <person name="Goldberg J."/>
            <person name="Griggs A."/>
            <person name="Gujja S."/>
            <person name="Hansen M."/>
            <person name="Howarth C."/>
            <person name="Imamovic A."/>
            <person name="Ireland A."/>
            <person name="Larimer J."/>
            <person name="McCowan C."/>
            <person name="Murphy C."/>
            <person name="Pearson M."/>
            <person name="Poon T.W."/>
            <person name="Priest M."/>
            <person name="Roberts A."/>
            <person name="Saif S."/>
            <person name="Shea T."/>
            <person name="Sisk P."/>
            <person name="Sykes S."/>
            <person name="Wortman J."/>
            <person name="Nusbaum C."/>
            <person name="Birren B."/>
        </authorList>
    </citation>
    <scope>NUCLEOTIDE SEQUENCE [LARGE SCALE GENOMIC DNA]</scope>
    <source>
        <strain evidence="7 8">ACS-120-V-Col10b</strain>
    </source>
</reference>
<keyword evidence="1 3" id="KW-0210">Decarboxylase</keyword>
<dbReference type="RefSeq" id="WP_016443577.1">
    <property type="nucleotide sequence ID" value="NZ_KE150266.1"/>
</dbReference>
<dbReference type="InterPro" id="IPR003382">
    <property type="entry name" value="Flavoprotein"/>
</dbReference>
<comment type="pathway">
    <text evidence="3 4">Cofactor biosynthesis; coenzyme A biosynthesis; CoA from (R)-pantothenate: step 3/5.</text>
</comment>
<comment type="catalytic activity">
    <reaction evidence="3 4">
        <text>N-[(R)-4-phosphopantothenoyl]-L-cysteine + H(+) = (R)-4'-phosphopantetheine + CO2</text>
        <dbReference type="Rhea" id="RHEA:16793"/>
        <dbReference type="ChEBI" id="CHEBI:15378"/>
        <dbReference type="ChEBI" id="CHEBI:16526"/>
        <dbReference type="ChEBI" id="CHEBI:59458"/>
        <dbReference type="ChEBI" id="CHEBI:61723"/>
        <dbReference type="EC" id="4.1.1.36"/>
    </reaction>
</comment>
<comment type="caution">
    <text evidence="3">Lacks conserved residue(s) required for the propagation of feature annotation.</text>
</comment>
<dbReference type="AlphaFoldDB" id="A0A9W5RDQ4"/>
<dbReference type="GO" id="GO:0015937">
    <property type="term" value="P:coenzyme A biosynthetic process"/>
    <property type="evidence" value="ECO:0007669"/>
    <property type="project" value="UniProtKB-UniRule"/>
</dbReference>
<comment type="function">
    <text evidence="3">Catalyzes two sequential steps in the biosynthesis of coenzyme A. In the first step cysteine is conjugated to 4'-phosphopantothenate to form 4-phosphopantothenoylcysteine. In the second step the latter compound is decarboxylated to form 4'-phosphopantotheine.</text>
</comment>
<gene>
    <name evidence="3" type="primary">coaBC</name>
    <name evidence="7" type="ORF">HMPREF9238_00208</name>
</gene>
<comment type="similarity">
    <text evidence="3 4">In the N-terminal section; belongs to the HFCD (homo-oligomeric flavin containing Cys decarboxylase) superfamily.</text>
</comment>
<dbReference type="InterPro" id="IPR007085">
    <property type="entry name" value="DNA/pantothenate-metab_flavo_C"/>
</dbReference>
<keyword evidence="3 4" id="KW-0436">Ligase</keyword>
<evidence type="ECO:0000259" key="6">
    <source>
        <dbReference type="Pfam" id="PF04127"/>
    </source>
</evidence>
<dbReference type="GO" id="GO:0004632">
    <property type="term" value="F:phosphopantothenate--cysteine ligase activity"/>
    <property type="evidence" value="ECO:0007669"/>
    <property type="project" value="UniProtKB-UniRule"/>
</dbReference>
<feature type="binding site" evidence="3">
    <location>
        <position position="289"/>
    </location>
    <ligand>
        <name>CTP</name>
        <dbReference type="ChEBI" id="CHEBI:37563"/>
    </ligand>
</feature>
<keyword evidence="2 3" id="KW-0456">Lyase</keyword>
<dbReference type="GO" id="GO:0071513">
    <property type="term" value="C:phosphopantothenoylcysteine decarboxylase complex"/>
    <property type="evidence" value="ECO:0007669"/>
    <property type="project" value="TreeGrafter"/>
</dbReference>
<feature type="region of interest" description="Phosphopantothenoylcysteine decarboxylase" evidence="3">
    <location>
        <begin position="1"/>
        <end position="199"/>
    </location>
</feature>
<keyword evidence="3 4" id="KW-0288">FMN</keyword>
<dbReference type="NCBIfam" id="TIGR00521">
    <property type="entry name" value="coaBC_dfp"/>
    <property type="match status" value="1"/>
</dbReference>
<dbReference type="SUPFAM" id="SSF52507">
    <property type="entry name" value="Homo-oligomeric flavin-containing Cys decarboxylases, HFCD"/>
    <property type="match status" value="1"/>
</dbReference>
<feature type="region of interest" description="Phosphopantothenate--cysteine ligase" evidence="3">
    <location>
        <begin position="200"/>
        <end position="416"/>
    </location>
</feature>
<dbReference type="GO" id="GO:0010181">
    <property type="term" value="F:FMN binding"/>
    <property type="evidence" value="ECO:0007669"/>
    <property type="project" value="UniProtKB-UniRule"/>
</dbReference>
<accession>A0A9W5RDQ4</accession>
<feature type="binding site" evidence="3">
    <location>
        <begin position="318"/>
        <end position="321"/>
    </location>
    <ligand>
        <name>CTP</name>
        <dbReference type="ChEBI" id="CHEBI:37563"/>
    </ligand>
</feature>
<feature type="domain" description="Flavoprotein" evidence="5">
    <location>
        <begin position="13"/>
        <end position="180"/>
    </location>
</feature>
<feature type="binding site" evidence="3">
    <location>
        <position position="299"/>
    </location>
    <ligand>
        <name>CTP</name>
        <dbReference type="ChEBI" id="CHEBI:37563"/>
    </ligand>
</feature>
<evidence type="ECO:0000313" key="8">
    <source>
        <dbReference type="Proteomes" id="UP000014387"/>
    </source>
</evidence>
<comment type="function">
    <text evidence="4">Catalyzes two steps in the biosynthesis of coenzyme A. In the first step cysteine is conjugated to 4'-phosphopantothenate to form 4-phosphopantothenoylcysteine, in the latter compound is decarboxylated to form 4'-phosphopantotheine.</text>
</comment>